<evidence type="ECO:0000313" key="3">
    <source>
        <dbReference type="Proteomes" id="UP001200604"/>
    </source>
</evidence>
<accession>A0ABS9HPA0</accession>
<evidence type="ECO:0000313" key="2">
    <source>
        <dbReference type="EMBL" id="MCF6774690.1"/>
    </source>
</evidence>
<reference evidence="2 3" key="1">
    <citation type="submission" date="2022-01" db="EMBL/GenBank/DDBJ databases">
        <title>Identification and Characterization of Corynebacterium sp.</title>
        <authorList>
            <person name="Luo Q."/>
            <person name="Qu P."/>
            <person name="Chen Q."/>
        </authorList>
    </citation>
    <scope>NUCLEOTIDE SEQUENCE [LARGE SCALE GENOMIC DNA]</scope>
    <source>
        <strain evidence="2 3">MC-12</strain>
    </source>
</reference>
<keyword evidence="1" id="KW-1133">Transmembrane helix</keyword>
<comment type="caution">
    <text evidence="2">The sequence shown here is derived from an EMBL/GenBank/DDBJ whole genome shotgun (WGS) entry which is preliminary data.</text>
</comment>
<sequence length="63" mass="7037">MVIPSPGGNQKISMSVEDADAWDKAAAFEREQRRLRRGSALVFAASVVIFSLIIAFSWIYLYS</sequence>
<name>A0ABS9HPA0_9CORY</name>
<gene>
    <name evidence="2" type="ORF">L3H44_09780</name>
</gene>
<dbReference type="Proteomes" id="UP001200604">
    <property type="component" value="Unassembled WGS sequence"/>
</dbReference>
<evidence type="ECO:0000256" key="1">
    <source>
        <dbReference type="SAM" id="Phobius"/>
    </source>
</evidence>
<keyword evidence="3" id="KW-1185">Reference proteome</keyword>
<feature type="transmembrane region" description="Helical" evidence="1">
    <location>
        <begin position="40"/>
        <end position="61"/>
    </location>
</feature>
<keyword evidence="1" id="KW-0472">Membrane</keyword>
<dbReference type="GeneID" id="92727523"/>
<organism evidence="2 3">
    <name type="scientific">Corynebacterium parakroppenstedtii</name>
    <dbReference type="NCBI Taxonomy" id="2828363"/>
    <lineage>
        <taxon>Bacteria</taxon>
        <taxon>Bacillati</taxon>
        <taxon>Actinomycetota</taxon>
        <taxon>Actinomycetes</taxon>
        <taxon>Mycobacteriales</taxon>
        <taxon>Corynebacteriaceae</taxon>
        <taxon>Corynebacterium</taxon>
    </lineage>
</organism>
<dbReference type="RefSeq" id="WP_146003206.1">
    <property type="nucleotide sequence ID" value="NZ_JAGSOA010000003.1"/>
</dbReference>
<proteinExistence type="predicted"/>
<dbReference type="EMBL" id="JAKJKU010000004">
    <property type="protein sequence ID" value="MCF6774690.1"/>
    <property type="molecule type" value="Genomic_DNA"/>
</dbReference>
<keyword evidence="1" id="KW-0812">Transmembrane</keyword>
<protein>
    <submittedName>
        <fullName evidence="2">Uncharacterized protein</fullName>
    </submittedName>
</protein>